<comment type="caution">
    <text evidence="1">The sequence shown here is derived from an EMBL/GenBank/DDBJ whole genome shotgun (WGS) entry which is preliminary data.</text>
</comment>
<protein>
    <submittedName>
        <fullName evidence="1">Uncharacterized protein</fullName>
    </submittedName>
</protein>
<evidence type="ECO:0000313" key="1">
    <source>
        <dbReference type="EMBL" id="NDJ16660.1"/>
    </source>
</evidence>
<gene>
    <name evidence="1" type="ORF">GS601_05045</name>
</gene>
<sequence>MSTNLLPASSVFPKFETSPWADNLLEWMKWTAFCPRRLVQQTVLQQNLCLMLSPIA</sequence>
<organism evidence="1 2">
    <name type="scientific">Myxacorys almedinensis A</name>
    <dbReference type="NCBI Taxonomy" id="2690445"/>
    <lineage>
        <taxon>Bacteria</taxon>
        <taxon>Bacillati</taxon>
        <taxon>Cyanobacteriota</taxon>
        <taxon>Cyanophyceae</taxon>
        <taxon>Leptolyngbyales</taxon>
        <taxon>Leptolyngbyaceae</taxon>
        <taxon>Myxacorys</taxon>
        <taxon>Myxacorys almedinensis</taxon>
    </lineage>
</organism>
<dbReference type="AlphaFoldDB" id="A0A8J7Z079"/>
<proteinExistence type="predicted"/>
<keyword evidence="2" id="KW-1185">Reference proteome</keyword>
<dbReference type="EMBL" id="WVIE01000004">
    <property type="protein sequence ID" value="NDJ16660.1"/>
    <property type="molecule type" value="Genomic_DNA"/>
</dbReference>
<name>A0A8J7Z079_9CYAN</name>
<evidence type="ECO:0000313" key="2">
    <source>
        <dbReference type="Proteomes" id="UP000646053"/>
    </source>
</evidence>
<accession>A0A8J7Z079</accession>
<dbReference type="RefSeq" id="WP_238393090.1">
    <property type="nucleotide sequence ID" value="NZ_WVIE01000004.1"/>
</dbReference>
<dbReference type="Proteomes" id="UP000646053">
    <property type="component" value="Unassembled WGS sequence"/>
</dbReference>
<reference evidence="1" key="1">
    <citation type="submission" date="2019-12" db="EMBL/GenBank/DDBJ databases">
        <title>High-Quality draft genome sequences of three cyanobacteria isolated from the limestone walls of the Old Cathedral of Coimbra.</title>
        <authorList>
            <person name="Tiago I."/>
            <person name="Soares F."/>
            <person name="Portugal A."/>
        </authorList>
    </citation>
    <scope>NUCLEOTIDE SEQUENCE</scope>
    <source>
        <strain evidence="1">A</strain>
    </source>
</reference>